<proteinExistence type="predicted"/>
<evidence type="ECO:0000313" key="7">
    <source>
        <dbReference type="Proteomes" id="UP000781932"/>
    </source>
</evidence>
<name>A0A9P6LNV3_9PEZI</name>
<evidence type="ECO:0000313" key="6">
    <source>
        <dbReference type="EMBL" id="KAF9880065.1"/>
    </source>
</evidence>
<evidence type="ECO:0000256" key="1">
    <source>
        <dbReference type="ARBA" id="ARBA00022723"/>
    </source>
</evidence>
<dbReference type="AlphaFoldDB" id="A0A9P6LNV3"/>
<gene>
    <name evidence="6" type="ORF">CkaCkLH20_02019</name>
</gene>
<dbReference type="Proteomes" id="UP000781932">
    <property type="component" value="Unassembled WGS sequence"/>
</dbReference>
<dbReference type="InterPro" id="IPR050316">
    <property type="entry name" value="Tyrosinase/Hemocyanin"/>
</dbReference>
<reference evidence="6" key="1">
    <citation type="submission" date="2020-03" db="EMBL/GenBank/DDBJ databases">
        <authorList>
            <person name="He L."/>
        </authorList>
    </citation>
    <scope>NUCLEOTIDE SEQUENCE</scope>
    <source>
        <strain evidence="6">CkLH20</strain>
    </source>
</reference>
<keyword evidence="7" id="KW-1185">Reference proteome</keyword>
<organism evidence="6 7">
    <name type="scientific">Colletotrichum karsti</name>
    <dbReference type="NCBI Taxonomy" id="1095194"/>
    <lineage>
        <taxon>Eukaryota</taxon>
        <taxon>Fungi</taxon>
        <taxon>Dikarya</taxon>
        <taxon>Ascomycota</taxon>
        <taxon>Pezizomycotina</taxon>
        <taxon>Sordariomycetes</taxon>
        <taxon>Hypocreomycetidae</taxon>
        <taxon>Glomerellales</taxon>
        <taxon>Glomerellaceae</taxon>
        <taxon>Colletotrichum</taxon>
        <taxon>Colletotrichum boninense species complex</taxon>
    </lineage>
</organism>
<feature type="signal peptide" evidence="3">
    <location>
        <begin position="1"/>
        <end position="20"/>
    </location>
</feature>
<dbReference type="EMBL" id="JAATWM020000005">
    <property type="protein sequence ID" value="KAF9880065.1"/>
    <property type="molecule type" value="Genomic_DNA"/>
</dbReference>
<dbReference type="PROSITE" id="PS00497">
    <property type="entry name" value="TYROSINASE_1"/>
    <property type="match status" value="1"/>
</dbReference>
<keyword evidence="3" id="KW-0732">Signal</keyword>
<evidence type="ECO:0000256" key="2">
    <source>
        <dbReference type="ARBA" id="ARBA00023002"/>
    </source>
</evidence>
<dbReference type="RefSeq" id="XP_038749526.1">
    <property type="nucleotide sequence ID" value="XM_038884738.1"/>
</dbReference>
<accession>A0A9P6LNV3</accession>
<keyword evidence="2" id="KW-0560">Oxidoreductase</keyword>
<dbReference type="PANTHER" id="PTHR11474:SF125">
    <property type="entry name" value="N-ACETYL-6-HYDROXYTRYPTOPHAN OXIDASE IVOB-RELATED"/>
    <property type="match status" value="1"/>
</dbReference>
<keyword evidence="1" id="KW-0479">Metal-binding</keyword>
<dbReference type="PROSITE" id="PS00498">
    <property type="entry name" value="TYROSINASE_2"/>
    <property type="match status" value="1"/>
</dbReference>
<dbReference type="Pfam" id="PF00264">
    <property type="entry name" value="Tyrosinase"/>
    <property type="match status" value="1"/>
</dbReference>
<protein>
    <submittedName>
        <fullName evidence="6">FAD-binding domain-containing protein</fullName>
    </submittedName>
</protein>
<dbReference type="PANTHER" id="PTHR11474">
    <property type="entry name" value="TYROSINASE FAMILY MEMBER"/>
    <property type="match status" value="1"/>
</dbReference>
<dbReference type="InterPro" id="IPR002227">
    <property type="entry name" value="Tyrosinase_Cu-bd"/>
</dbReference>
<evidence type="ECO:0000256" key="3">
    <source>
        <dbReference type="SAM" id="SignalP"/>
    </source>
</evidence>
<dbReference type="GeneID" id="62157812"/>
<feature type="domain" description="Tyrosinase copper-binding" evidence="5">
    <location>
        <begin position="307"/>
        <end position="318"/>
    </location>
</feature>
<feature type="chain" id="PRO_5040306142" evidence="3">
    <location>
        <begin position="21"/>
        <end position="383"/>
    </location>
</feature>
<dbReference type="GO" id="GO:0046872">
    <property type="term" value="F:metal ion binding"/>
    <property type="evidence" value="ECO:0007669"/>
    <property type="project" value="UniProtKB-KW"/>
</dbReference>
<dbReference type="Gene3D" id="1.10.1280.10">
    <property type="entry name" value="Di-copper center containing domain from catechol oxidase"/>
    <property type="match status" value="1"/>
</dbReference>
<reference evidence="6" key="2">
    <citation type="submission" date="2020-11" db="EMBL/GenBank/DDBJ databases">
        <title>Whole genome sequencing of Colletotrichum sp.</title>
        <authorList>
            <person name="Li H."/>
        </authorList>
    </citation>
    <scope>NUCLEOTIDE SEQUENCE</scope>
    <source>
        <strain evidence="6">CkLH20</strain>
    </source>
</reference>
<evidence type="ECO:0000259" key="5">
    <source>
        <dbReference type="PROSITE" id="PS00498"/>
    </source>
</evidence>
<evidence type="ECO:0000259" key="4">
    <source>
        <dbReference type="PROSITE" id="PS00497"/>
    </source>
</evidence>
<comment type="caution">
    <text evidence="6">The sequence shown here is derived from an EMBL/GenBank/DDBJ whole genome shotgun (WGS) entry which is preliminary data.</text>
</comment>
<sequence>MHPISVVAAAVGLLSAPVLASPVAARDVLTDLQAQAMEALRAEPSAVNKRSSCNIFNARYRRDWEAFSAKEKKEYLSAVQCMLTSPSKSDPEFAPGARNRYDDFVAVHINQTTTIHGTGNFLTWHRYFVWAYEEALRNECGYKGSQPYWNWLKYQDDLTKSPVFDGSDTSMSGDGVFLQHNGSVSGAGAIPLPSGNGGGCVESGPFVNMTVNLGPVNPGMDGLEANPNGRLGHNPRCLSRDLNSYVMSTWMTNENMLNITVGAASRSIELFQNELQGRFSDGFLGMHAAGHFSVNGEASDLYSSPVDPTFFLHHAMVDRVYWLWQALHLWSAFDIAGTITINNRPASRDATVEDVINLGVNAEKRTISELLNTIGGPLCYVYA</sequence>
<dbReference type="SUPFAM" id="SSF48056">
    <property type="entry name" value="Di-copper centre-containing domain"/>
    <property type="match status" value="1"/>
</dbReference>
<dbReference type="PRINTS" id="PR00092">
    <property type="entry name" value="TYROSINASE"/>
</dbReference>
<feature type="domain" description="Tyrosinase copper-binding" evidence="4">
    <location>
        <begin position="116"/>
        <end position="133"/>
    </location>
</feature>
<dbReference type="OrthoDB" id="6132182at2759"/>
<dbReference type="InterPro" id="IPR008922">
    <property type="entry name" value="Di-copper_centre_dom_sf"/>
</dbReference>
<dbReference type="GO" id="GO:0016491">
    <property type="term" value="F:oxidoreductase activity"/>
    <property type="evidence" value="ECO:0007669"/>
    <property type="project" value="UniProtKB-KW"/>
</dbReference>